<dbReference type="WBParaSite" id="JU765_v2.g20458.t1">
    <property type="protein sequence ID" value="JU765_v2.g20458.t1"/>
    <property type="gene ID" value="JU765_v2.g20458"/>
</dbReference>
<evidence type="ECO:0000313" key="2">
    <source>
        <dbReference type="WBParaSite" id="JU765_v2.g20458.t1"/>
    </source>
</evidence>
<accession>A0AC34QYL6</accession>
<name>A0AC34QYL6_9BILA</name>
<dbReference type="Proteomes" id="UP000887576">
    <property type="component" value="Unplaced"/>
</dbReference>
<sequence length="410" mass="45199">MSHIIFGFDDCPFQPIRRKRAISKELLKYEKYIEETNKILWGTGTERNLSASSSLVSLDEEMDFDNMDPFGELSSSDEDEELLLQELSDTGGKASTNQSEEVDVKSCKRIESLPVAPPKIVPIVPPAPVPAFNTKLVKADVNPTKCKATESKSLENQTEKTVPSKIMDQRFLDAIAKAKESKQKQAAEKQKKKKMEAERKAEAMRRREEAMARAKSKKTEETKPVCETEGISQDNRKRKLSGDFGKLKTKQPRVERTTVVPNLKKLVPIGGTSATRNGSSKLPKNNRSVSVSPQNSSPLSADSGIGSSSLFSPSSFGASPNQSETKPIKPLILKIKLGTNPSCELVTTPKSADIKSNRCFDCDGRVKNDGLKCPKCDMIFDRKCAGLHEAIPVTSSNWMCTRCAKKLIGK</sequence>
<evidence type="ECO:0000313" key="1">
    <source>
        <dbReference type="Proteomes" id="UP000887576"/>
    </source>
</evidence>
<organism evidence="1 2">
    <name type="scientific">Panagrolaimus sp. JU765</name>
    <dbReference type="NCBI Taxonomy" id="591449"/>
    <lineage>
        <taxon>Eukaryota</taxon>
        <taxon>Metazoa</taxon>
        <taxon>Ecdysozoa</taxon>
        <taxon>Nematoda</taxon>
        <taxon>Chromadorea</taxon>
        <taxon>Rhabditida</taxon>
        <taxon>Tylenchina</taxon>
        <taxon>Panagrolaimomorpha</taxon>
        <taxon>Panagrolaimoidea</taxon>
        <taxon>Panagrolaimidae</taxon>
        <taxon>Panagrolaimus</taxon>
    </lineage>
</organism>
<proteinExistence type="predicted"/>
<protein>
    <submittedName>
        <fullName evidence="2">PHD-type domain-containing protein</fullName>
    </submittedName>
</protein>
<reference evidence="2" key="1">
    <citation type="submission" date="2022-11" db="UniProtKB">
        <authorList>
            <consortium name="WormBaseParasite"/>
        </authorList>
    </citation>
    <scope>IDENTIFICATION</scope>
</reference>